<sequence length="223" mass="23010">MVASAGIRVVVVEDQPLYRQMLASSLAAAPGIRVVGVAQGAAAARELFAGLGPDAVDVALLDVQLGDGDGVDLGIALRETQPGLGVVLLSATDALDVLLELPRPVSQGWSCLSKTSSLGLPALVRAIEVTAEGRTVLDPELVARRRPRRGSTLARLSPRQYEVLRLLAEGLSNAGIASRLGLAPRSVDNHIAAVYAELGLASGGVVNPRVGAALRFLEETAAS</sequence>
<keyword evidence="2" id="KW-0238">DNA-binding</keyword>
<dbReference type="Pfam" id="PF00196">
    <property type="entry name" value="GerE"/>
    <property type="match status" value="1"/>
</dbReference>
<evidence type="ECO:0000313" key="8">
    <source>
        <dbReference type="Proteomes" id="UP001165587"/>
    </source>
</evidence>
<dbReference type="InterPro" id="IPR011006">
    <property type="entry name" value="CheY-like_superfamily"/>
</dbReference>
<comment type="caution">
    <text evidence="7">The sequence shown here is derived from an EMBL/GenBank/DDBJ whole genome shotgun (WGS) entry which is preliminary data.</text>
</comment>
<dbReference type="InterPro" id="IPR039420">
    <property type="entry name" value="WalR-like"/>
</dbReference>
<dbReference type="SMART" id="SM00448">
    <property type="entry name" value="REC"/>
    <property type="match status" value="1"/>
</dbReference>
<dbReference type="SMART" id="SM00421">
    <property type="entry name" value="HTH_LUXR"/>
    <property type="match status" value="1"/>
</dbReference>
<feature type="domain" description="HTH luxR-type" evidence="5">
    <location>
        <begin position="149"/>
        <end position="220"/>
    </location>
</feature>
<dbReference type="CDD" id="cd06170">
    <property type="entry name" value="LuxR_C_like"/>
    <property type="match status" value="1"/>
</dbReference>
<dbReference type="GO" id="GO:0006355">
    <property type="term" value="P:regulation of DNA-templated transcription"/>
    <property type="evidence" value="ECO:0007669"/>
    <property type="project" value="InterPro"/>
</dbReference>
<dbReference type="EMBL" id="JANLCK010000009">
    <property type="protein sequence ID" value="MCS5727291.1"/>
    <property type="molecule type" value="Genomic_DNA"/>
</dbReference>
<feature type="modified residue" description="4-aspartylphosphate" evidence="4">
    <location>
        <position position="62"/>
    </location>
</feature>
<dbReference type="Gene3D" id="3.40.50.2300">
    <property type="match status" value="1"/>
</dbReference>
<dbReference type="InterPro" id="IPR001789">
    <property type="entry name" value="Sig_transdc_resp-reg_receiver"/>
</dbReference>
<keyword evidence="8" id="KW-1185">Reference proteome</keyword>
<organism evidence="7 8">
    <name type="scientific">Herbiconiux oxytropis</name>
    <dbReference type="NCBI Taxonomy" id="2970915"/>
    <lineage>
        <taxon>Bacteria</taxon>
        <taxon>Bacillati</taxon>
        <taxon>Actinomycetota</taxon>
        <taxon>Actinomycetes</taxon>
        <taxon>Micrococcales</taxon>
        <taxon>Microbacteriaceae</taxon>
        <taxon>Herbiconiux</taxon>
    </lineage>
</organism>
<dbReference type="PANTHER" id="PTHR43214:SF24">
    <property type="entry name" value="TRANSCRIPTIONAL REGULATORY PROTEIN NARL-RELATED"/>
    <property type="match status" value="1"/>
</dbReference>
<feature type="domain" description="Response regulatory" evidence="6">
    <location>
        <begin position="8"/>
        <end position="129"/>
    </location>
</feature>
<dbReference type="PROSITE" id="PS50110">
    <property type="entry name" value="RESPONSE_REGULATORY"/>
    <property type="match status" value="1"/>
</dbReference>
<dbReference type="Pfam" id="PF00072">
    <property type="entry name" value="Response_reg"/>
    <property type="match status" value="1"/>
</dbReference>
<evidence type="ECO:0000256" key="1">
    <source>
        <dbReference type="ARBA" id="ARBA00023015"/>
    </source>
</evidence>
<reference evidence="7" key="1">
    <citation type="submission" date="2022-08" db="EMBL/GenBank/DDBJ databases">
        <authorList>
            <person name="Deng Y."/>
            <person name="Han X.-F."/>
            <person name="Zhang Y.-Q."/>
        </authorList>
    </citation>
    <scope>NUCLEOTIDE SEQUENCE</scope>
    <source>
        <strain evidence="7">CPCC 203407</strain>
    </source>
</reference>
<dbReference type="Proteomes" id="UP001165587">
    <property type="component" value="Unassembled WGS sequence"/>
</dbReference>
<evidence type="ECO:0000256" key="4">
    <source>
        <dbReference type="PROSITE-ProRule" id="PRU00169"/>
    </source>
</evidence>
<dbReference type="PROSITE" id="PS50043">
    <property type="entry name" value="HTH_LUXR_2"/>
    <property type="match status" value="1"/>
</dbReference>
<evidence type="ECO:0000313" key="7">
    <source>
        <dbReference type="EMBL" id="MCS5727291.1"/>
    </source>
</evidence>
<dbReference type="Gene3D" id="1.10.10.10">
    <property type="entry name" value="Winged helix-like DNA-binding domain superfamily/Winged helix DNA-binding domain"/>
    <property type="match status" value="1"/>
</dbReference>
<keyword evidence="3" id="KW-0804">Transcription</keyword>
<keyword evidence="4" id="KW-0597">Phosphoprotein</keyword>
<accession>A0AA41XFL0</accession>
<gene>
    <name evidence="7" type="ORF">N1028_15455</name>
</gene>
<evidence type="ECO:0000256" key="2">
    <source>
        <dbReference type="ARBA" id="ARBA00023125"/>
    </source>
</evidence>
<dbReference type="GO" id="GO:0000160">
    <property type="term" value="P:phosphorelay signal transduction system"/>
    <property type="evidence" value="ECO:0007669"/>
    <property type="project" value="InterPro"/>
</dbReference>
<dbReference type="PANTHER" id="PTHR43214">
    <property type="entry name" value="TWO-COMPONENT RESPONSE REGULATOR"/>
    <property type="match status" value="1"/>
</dbReference>
<dbReference type="SUPFAM" id="SSF52172">
    <property type="entry name" value="CheY-like"/>
    <property type="match status" value="1"/>
</dbReference>
<protein>
    <submittedName>
        <fullName evidence="7">Response regulator transcription factor</fullName>
    </submittedName>
</protein>
<evidence type="ECO:0000259" key="5">
    <source>
        <dbReference type="PROSITE" id="PS50043"/>
    </source>
</evidence>
<dbReference type="PRINTS" id="PR00038">
    <property type="entry name" value="HTHLUXR"/>
</dbReference>
<proteinExistence type="predicted"/>
<dbReference type="InterPro" id="IPR000792">
    <property type="entry name" value="Tscrpt_reg_LuxR_C"/>
</dbReference>
<dbReference type="InterPro" id="IPR036388">
    <property type="entry name" value="WH-like_DNA-bd_sf"/>
</dbReference>
<name>A0AA41XFL0_9MICO</name>
<dbReference type="AlphaFoldDB" id="A0AA41XFL0"/>
<evidence type="ECO:0000256" key="3">
    <source>
        <dbReference type="ARBA" id="ARBA00023163"/>
    </source>
</evidence>
<dbReference type="SUPFAM" id="SSF46894">
    <property type="entry name" value="C-terminal effector domain of the bipartite response regulators"/>
    <property type="match status" value="1"/>
</dbReference>
<dbReference type="GO" id="GO:0003677">
    <property type="term" value="F:DNA binding"/>
    <property type="evidence" value="ECO:0007669"/>
    <property type="project" value="UniProtKB-KW"/>
</dbReference>
<evidence type="ECO:0000259" key="6">
    <source>
        <dbReference type="PROSITE" id="PS50110"/>
    </source>
</evidence>
<dbReference type="InterPro" id="IPR016032">
    <property type="entry name" value="Sig_transdc_resp-reg_C-effctor"/>
</dbReference>
<keyword evidence="1" id="KW-0805">Transcription regulation</keyword>